<feature type="domain" description="TonB-dependent receptor plug" evidence="9">
    <location>
        <begin position="128"/>
        <end position="257"/>
    </location>
</feature>
<evidence type="ECO:0000313" key="10">
    <source>
        <dbReference type="EMBL" id="ERK40209.1"/>
    </source>
</evidence>
<keyword evidence="6 7" id="KW-0998">Cell outer membrane</keyword>
<comment type="subcellular location">
    <subcellularLocation>
        <location evidence="1 7">Cell outer membrane</location>
        <topology evidence="1 7">Multi-pass membrane protein</topology>
    </subcellularLocation>
</comment>
<evidence type="ECO:0000256" key="5">
    <source>
        <dbReference type="ARBA" id="ARBA00023136"/>
    </source>
</evidence>
<dbReference type="Gene3D" id="2.40.170.20">
    <property type="entry name" value="TonB-dependent receptor, beta-barrel domain"/>
    <property type="match status" value="1"/>
</dbReference>
<dbReference type="InterPro" id="IPR039426">
    <property type="entry name" value="TonB-dep_rcpt-like"/>
</dbReference>
<dbReference type="PROSITE" id="PS52016">
    <property type="entry name" value="TONB_DEPENDENT_REC_3"/>
    <property type="match status" value="1"/>
</dbReference>
<keyword evidence="4 7" id="KW-0812">Transmembrane</keyword>
<dbReference type="PATRIC" id="fig|1115809.3.peg.304"/>
<proteinExistence type="inferred from homology"/>
<evidence type="ECO:0000313" key="11">
    <source>
        <dbReference type="Proteomes" id="UP000016648"/>
    </source>
</evidence>
<keyword evidence="2 7" id="KW-0813">Transport</keyword>
<comment type="similarity">
    <text evidence="7">Belongs to the TonB-dependent receptor family.</text>
</comment>
<dbReference type="SUPFAM" id="SSF49464">
    <property type="entry name" value="Carboxypeptidase regulatory domain-like"/>
    <property type="match status" value="1"/>
</dbReference>
<evidence type="ECO:0000256" key="3">
    <source>
        <dbReference type="ARBA" id="ARBA00022452"/>
    </source>
</evidence>
<dbReference type="Gene3D" id="2.170.130.10">
    <property type="entry name" value="TonB-dependent receptor, plug domain"/>
    <property type="match status" value="1"/>
</dbReference>
<dbReference type="GO" id="GO:0009279">
    <property type="term" value="C:cell outer membrane"/>
    <property type="evidence" value="ECO:0007669"/>
    <property type="project" value="UniProtKB-SubCell"/>
</dbReference>
<dbReference type="Pfam" id="PF07715">
    <property type="entry name" value="Plug"/>
    <property type="match status" value="1"/>
</dbReference>
<gene>
    <name evidence="10" type="ORF">HMPREF9135_0485</name>
</gene>
<dbReference type="NCBIfam" id="TIGR04056">
    <property type="entry name" value="OMP_RagA_SusC"/>
    <property type="match status" value="1"/>
</dbReference>
<accession>U2P922</accession>
<keyword evidence="5 7" id="KW-0472">Membrane</keyword>
<dbReference type="EMBL" id="AWEY01000007">
    <property type="protein sequence ID" value="ERK40209.1"/>
    <property type="molecule type" value="Genomic_DNA"/>
</dbReference>
<dbReference type="SUPFAM" id="SSF56935">
    <property type="entry name" value="Porins"/>
    <property type="match status" value="1"/>
</dbReference>
<evidence type="ECO:0000256" key="1">
    <source>
        <dbReference type="ARBA" id="ARBA00004571"/>
    </source>
</evidence>
<dbReference type="InterPro" id="IPR037066">
    <property type="entry name" value="Plug_dom_sf"/>
</dbReference>
<dbReference type="NCBIfam" id="TIGR04057">
    <property type="entry name" value="SusC_RagA_signa"/>
    <property type="match status" value="1"/>
</dbReference>
<dbReference type="InterPro" id="IPR008969">
    <property type="entry name" value="CarboxyPept-like_regulatory"/>
</dbReference>
<reference evidence="10 11" key="1">
    <citation type="submission" date="2013-08" db="EMBL/GenBank/DDBJ databases">
        <authorList>
            <person name="Durkin A.S."/>
            <person name="Haft D.R."/>
            <person name="McCorrison J."/>
            <person name="Torralba M."/>
            <person name="Gillis M."/>
            <person name="Haft D.H."/>
            <person name="Methe B."/>
            <person name="Sutton G."/>
            <person name="Nelson K.E."/>
        </authorList>
    </citation>
    <scope>NUCLEOTIDE SEQUENCE [LARGE SCALE GENOMIC DNA]</scope>
    <source>
        <strain evidence="10 11">F0067</strain>
    </source>
</reference>
<dbReference type="InterPro" id="IPR023997">
    <property type="entry name" value="TonB-dep_OMP_SusC/RagA_CS"/>
</dbReference>
<dbReference type="InterPro" id="IPR023996">
    <property type="entry name" value="TonB-dep_OMP_SusC/RagA"/>
</dbReference>
<feature type="signal peptide" evidence="8">
    <location>
        <begin position="1"/>
        <end position="34"/>
    </location>
</feature>
<dbReference type="InterPro" id="IPR012910">
    <property type="entry name" value="Plug_dom"/>
</dbReference>
<keyword evidence="8" id="KW-0732">Signal</keyword>
<dbReference type="Proteomes" id="UP000016648">
    <property type="component" value="Unassembled WGS sequence"/>
</dbReference>
<evidence type="ECO:0000256" key="7">
    <source>
        <dbReference type="PROSITE-ProRule" id="PRU01360"/>
    </source>
</evidence>
<keyword evidence="3 7" id="KW-1134">Transmembrane beta strand</keyword>
<sequence length="1109" mass="123276">MIENLNNMKQQFNLKRIVLLGLLGVFAMSVPAQTQVKGKVLDADGTTPLLGVTVKQVGVQGGTITDMDGNFTIDVTGKEPVLRFTYIGYDAQQVRVGNKRRLTIYMKEDAKTLKDVVVTALGIKREEKSLGYSVSKVTGDDLNKTVSGNWMSGMKGKVAGLSMLDAGTGPLNSMRVTLRGDHSLNYGNSEALFVVDGVPISSATVSTGSGSTYANQDAPVDFGNGAGDINPEDIESVTVLKGAAATALYGSMAGNGAIVITTKGGSGKKGWGVTVNSSVTFEKAGYWPDFQKTYGPGSDMGLSPFSFWDLTAEQTPDGAPVSAHFSRYAFGEKYDASKLRYQYLSKDWDNDTYTPLPWKYNEDWYKGFFQTGTTYRNNVTVSGGNGKGTTARVSLTDTRNDWIMPNTGYVSDAVALAFDSPISKNVSVSSRVNFLNKRSNNLPATGYSSQNPIYALVMGYTNQSATVWKDEYFAGRYNEENYLAGGAGGKSLVYRSDQPLNPYRNVYEELNALNKNRVYGNVSLNVKLAKGLSLKLRSALDLTDQWRTQQKPFYTSGHLQGFYREQVNRIYHINNDFLFNYVNNKLVGDRLGFSISLGGNSMNYKYYNNRVTLEKLQNDGVYNVYNVPSGYSPDVFSYHSKKKVNSFYGFASLSWDNTYYLEVTDRNDWSSTLSAGNRSYNYPSVSTGILLDKVFHLDTTAKWVDMLKLKLSWANVGTDTSPYALDRYYNATSYYGGYTISPTIPDAKIKPENEESWEGGLEGKLFGGRVSFDFTIYSTSTTNQIVNVAADQITGATGYTINAGEITSKGIELTLGFTPVRTRDWEWNVNVNWSKNWNRLERLQDGWDPQTPYQTDMGTTIGSRVYVYSYLGKEMYHLYGAGYKRAPEGSYYLDEQGNKVDCSGMKVVDKQGYPILDRSNLKDLGKVNPDWTGGLNTHIRYKNWNLSMAFSGQYGGHCYSVTNFALSYQGKLKNSLKGRYDGMVVDGVQATGEEGVYKRNNTVFPSAANYYNTYVWNRNNCEENTFSTSFFKMKEVRLDYSLPAKVCRQTKILTNASLGVYATNLFCLTDFPQYDPETAMVNDADIHAGIETMSFPMTRTYGINVKFSF</sequence>
<dbReference type="InterPro" id="IPR036942">
    <property type="entry name" value="Beta-barrel_TonB_sf"/>
</dbReference>
<dbReference type="Pfam" id="PF13715">
    <property type="entry name" value="CarbopepD_reg_2"/>
    <property type="match status" value="1"/>
</dbReference>
<organism evidence="10 11">
    <name type="scientific">Segatella baroniae F0067</name>
    <dbReference type="NCBI Taxonomy" id="1115809"/>
    <lineage>
        <taxon>Bacteria</taxon>
        <taxon>Pseudomonadati</taxon>
        <taxon>Bacteroidota</taxon>
        <taxon>Bacteroidia</taxon>
        <taxon>Bacteroidales</taxon>
        <taxon>Prevotellaceae</taxon>
        <taxon>Segatella</taxon>
    </lineage>
</organism>
<evidence type="ECO:0000256" key="4">
    <source>
        <dbReference type="ARBA" id="ARBA00022692"/>
    </source>
</evidence>
<feature type="chain" id="PRO_5004632347" evidence="8">
    <location>
        <begin position="35"/>
        <end position="1109"/>
    </location>
</feature>
<comment type="caution">
    <text evidence="10">The sequence shown here is derived from an EMBL/GenBank/DDBJ whole genome shotgun (WGS) entry which is preliminary data.</text>
</comment>
<dbReference type="Gene3D" id="2.60.40.1120">
    <property type="entry name" value="Carboxypeptidase-like, regulatory domain"/>
    <property type="match status" value="1"/>
</dbReference>
<evidence type="ECO:0000259" key="9">
    <source>
        <dbReference type="Pfam" id="PF07715"/>
    </source>
</evidence>
<keyword evidence="11" id="KW-1185">Reference proteome</keyword>
<evidence type="ECO:0000256" key="2">
    <source>
        <dbReference type="ARBA" id="ARBA00022448"/>
    </source>
</evidence>
<protein>
    <submittedName>
        <fullName evidence="10">TonB-linked outer membrane protein, SusC/RagA family</fullName>
    </submittedName>
</protein>
<evidence type="ECO:0000256" key="6">
    <source>
        <dbReference type="ARBA" id="ARBA00023237"/>
    </source>
</evidence>
<evidence type="ECO:0000256" key="8">
    <source>
        <dbReference type="SAM" id="SignalP"/>
    </source>
</evidence>
<name>U2P922_9BACT</name>
<dbReference type="AlphaFoldDB" id="U2P922"/>